<dbReference type="Pfam" id="PF00420">
    <property type="entry name" value="Oxidored_q2"/>
    <property type="match status" value="1"/>
</dbReference>
<dbReference type="Gene3D" id="1.10.287.3510">
    <property type="match status" value="1"/>
</dbReference>
<evidence type="ECO:0000256" key="7">
    <source>
        <dbReference type="ARBA" id="ARBA00023027"/>
    </source>
</evidence>
<keyword evidence="8 11" id="KW-0472">Membrane</keyword>
<dbReference type="GeneID" id="6941179"/>
<evidence type="ECO:0000256" key="3">
    <source>
        <dbReference type="ARBA" id="ARBA00016612"/>
    </source>
</evidence>
<protein>
    <recommendedName>
        <fullName evidence="3">NADH-ubiquinone oxidoreductase chain 4L</fullName>
    </recommendedName>
    <alternativeName>
        <fullName evidence="9">NADH dehydrogenase subunit 4L</fullName>
    </alternativeName>
</protein>
<keyword evidence="5" id="KW-1278">Translocase</keyword>
<evidence type="ECO:0000256" key="4">
    <source>
        <dbReference type="ARBA" id="ARBA00022692"/>
    </source>
</evidence>
<evidence type="ECO:0000256" key="11">
    <source>
        <dbReference type="SAM" id="Phobius"/>
    </source>
</evidence>
<dbReference type="InterPro" id="IPR039428">
    <property type="entry name" value="NUOK/Mnh_C1-like"/>
</dbReference>
<gene>
    <name evidence="12" type="primary">ND4L</name>
</gene>
<dbReference type="GO" id="GO:0016020">
    <property type="term" value="C:membrane"/>
    <property type="evidence" value="ECO:0007669"/>
    <property type="project" value="UniProtKB-SubCell"/>
</dbReference>
<accession>B5U6K8</accession>
<comment type="catalytic activity">
    <reaction evidence="10">
        <text>a ubiquinone + NADH + 5 H(+)(in) = a ubiquinol + NAD(+) + 4 H(+)(out)</text>
        <dbReference type="Rhea" id="RHEA:29091"/>
        <dbReference type="Rhea" id="RHEA-COMP:9565"/>
        <dbReference type="Rhea" id="RHEA-COMP:9566"/>
        <dbReference type="ChEBI" id="CHEBI:15378"/>
        <dbReference type="ChEBI" id="CHEBI:16389"/>
        <dbReference type="ChEBI" id="CHEBI:17976"/>
        <dbReference type="ChEBI" id="CHEBI:57540"/>
        <dbReference type="ChEBI" id="CHEBI:57945"/>
        <dbReference type="EC" id="7.1.1.2"/>
    </reaction>
</comment>
<organism evidence="12">
    <name type="scientific">Damon diadema</name>
    <dbReference type="NCBI Taxonomy" id="317680"/>
    <lineage>
        <taxon>Eukaryota</taxon>
        <taxon>Metazoa</taxon>
        <taxon>Ecdysozoa</taxon>
        <taxon>Arthropoda</taxon>
        <taxon>Chelicerata</taxon>
        <taxon>Arachnida</taxon>
        <taxon>Amblypygi</taxon>
        <taxon>Phrynichidae</taxon>
        <taxon>Damoninae</taxon>
        <taxon>Damon</taxon>
    </lineage>
</organism>
<evidence type="ECO:0000256" key="9">
    <source>
        <dbReference type="ARBA" id="ARBA00031586"/>
    </source>
</evidence>
<evidence type="ECO:0000256" key="5">
    <source>
        <dbReference type="ARBA" id="ARBA00022967"/>
    </source>
</evidence>
<dbReference type="GO" id="GO:0008137">
    <property type="term" value="F:NADH dehydrogenase (ubiquinone) activity"/>
    <property type="evidence" value="ECO:0007669"/>
    <property type="project" value="UniProtKB-EC"/>
</dbReference>
<evidence type="ECO:0000313" key="12">
    <source>
        <dbReference type="EMBL" id="ACI02276.1"/>
    </source>
</evidence>
<dbReference type="RefSeq" id="YP_002242162.1">
    <property type="nucleotide sequence ID" value="NC_011293.1"/>
</dbReference>
<evidence type="ECO:0000256" key="8">
    <source>
        <dbReference type="ARBA" id="ARBA00023136"/>
    </source>
</evidence>
<evidence type="ECO:0000256" key="6">
    <source>
        <dbReference type="ARBA" id="ARBA00022989"/>
    </source>
</evidence>
<comment type="similarity">
    <text evidence="2">Belongs to the complex I subunit 4L family.</text>
</comment>
<keyword evidence="7" id="KW-0520">NAD</keyword>
<keyword evidence="6 11" id="KW-1133">Transmembrane helix</keyword>
<dbReference type="EMBL" id="FJ204233">
    <property type="protein sequence ID" value="ACI02276.1"/>
    <property type="molecule type" value="Genomic_DNA"/>
</dbReference>
<feature type="transmembrane region" description="Helical" evidence="11">
    <location>
        <begin position="58"/>
        <end position="84"/>
    </location>
</feature>
<evidence type="ECO:0000256" key="1">
    <source>
        <dbReference type="ARBA" id="ARBA00004141"/>
    </source>
</evidence>
<keyword evidence="12" id="KW-0496">Mitochondrion</keyword>
<sequence>MKTVFYFWWWVGFSILLLGMIGVISRWKHIFTVLVSLEMVVVGLYVLIFAGLNMGGGGVWVLLIFLGLVVCEGAVGLSLVVSLVRSHGGDCLMGFMGDVGYSF</sequence>
<proteinExistence type="inferred from homology"/>
<feature type="transmembrane region" description="Helical" evidence="11">
    <location>
        <begin position="31"/>
        <end position="52"/>
    </location>
</feature>
<feature type="transmembrane region" description="Helical" evidence="11">
    <location>
        <begin position="6"/>
        <end position="24"/>
    </location>
</feature>
<name>B5U6K8_9ARAC</name>
<reference evidence="12" key="1">
    <citation type="journal article" date="2009" name="Genome">
        <title>The first complete mitochondrial genome sequences of Amblypygi (Chelicerata: Arachnida) reveal conservation of the ancestral arthropod gene order.</title>
        <authorList>
            <person name="Fahrein K."/>
            <person name="Masta S.E."/>
            <person name="Podsiadlowski L."/>
        </authorList>
    </citation>
    <scope>NUCLEOTIDE SEQUENCE</scope>
</reference>
<dbReference type="CTD" id="4539"/>
<evidence type="ECO:0000256" key="10">
    <source>
        <dbReference type="ARBA" id="ARBA00049551"/>
    </source>
</evidence>
<keyword evidence="4 11" id="KW-0812">Transmembrane</keyword>
<comment type="subcellular location">
    <subcellularLocation>
        <location evidence="1">Membrane</location>
        <topology evidence="1">Multi-pass membrane protein</topology>
    </subcellularLocation>
</comment>
<evidence type="ECO:0000256" key="2">
    <source>
        <dbReference type="ARBA" id="ARBA00010519"/>
    </source>
</evidence>
<geneLocation type="mitochondrion" evidence="12"/>
<dbReference type="AlphaFoldDB" id="B5U6K8"/>